<proteinExistence type="predicted"/>
<evidence type="ECO:0000313" key="1">
    <source>
        <dbReference type="EMBL" id="KGF85446.1"/>
    </source>
</evidence>
<organism evidence="1 2">
    <name type="scientific">Prochlorococcus marinus str. GP2</name>
    <dbReference type="NCBI Taxonomy" id="59925"/>
    <lineage>
        <taxon>Bacteria</taxon>
        <taxon>Bacillati</taxon>
        <taxon>Cyanobacteriota</taxon>
        <taxon>Cyanophyceae</taxon>
        <taxon>Synechococcales</taxon>
        <taxon>Prochlorococcaceae</taxon>
        <taxon>Prochlorococcus</taxon>
    </lineage>
</organism>
<dbReference type="RefSeq" id="WP_193741637.1">
    <property type="nucleotide sequence ID" value="NZ_CP138934.1"/>
</dbReference>
<evidence type="ECO:0000313" key="2">
    <source>
        <dbReference type="Proteomes" id="UP000030598"/>
    </source>
</evidence>
<dbReference type="AlphaFoldDB" id="A0A0A1ZA79"/>
<name>A0A0A1ZA79_PROMR</name>
<dbReference type="Proteomes" id="UP000030598">
    <property type="component" value="Unassembled WGS sequence"/>
</dbReference>
<reference evidence="2" key="1">
    <citation type="journal article" date="2014" name="Sci. Data">
        <title>Genomes of diverse isolates of the marine cyanobacterium Prochlorococcus.</title>
        <authorList>
            <person name="Biller S."/>
            <person name="Berube P."/>
            <person name="Thompson J."/>
            <person name="Kelly L."/>
            <person name="Roggensack S."/>
            <person name="Awad L."/>
            <person name="Roache-Johnson K."/>
            <person name="Ding H."/>
            <person name="Giovannoni S.J."/>
            <person name="Moore L.R."/>
            <person name="Chisholm S.W."/>
        </authorList>
    </citation>
    <scope>NUCLEOTIDE SEQUENCE [LARGE SCALE GENOMIC DNA]</scope>
    <source>
        <strain evidence="2">GP2</strain>
    </source>
</reference>
<dbReference type="eggNOG" id="ENOG50321UD">
    <property type="taxonomic scope" value="Bacteria"/>
</dbReference>
<sequence length="55" mass="6269">MLKESSNNNNKNIFSKTNSIAKEKMICKDGFCSLPNQDEISKQDSNDMNLFDPIK</sequence>
<accession>A0A0A1ZA79</accession>
<dbReference type="EMBL" id="JNAH01000008">
    <property type="protein sequence ID" value="KGF85446.1"/>
    <property type="molecule type" value="Genomic_DNA"/>
</dbReference>
<gene>
    <name evidence="1" type="ORF">EU91_1547</name>
</gene>
<comment type="caution">
    <text evidence="1">The sequence shown here is derived from an EMBL/GenBank/DDBJ whole genome shotgun (WGS) entry which is preliminary data.</text>
</comment>
<protein>
    <submittedName>
        <fullName evidence="1">Uncharacterized protein</fullName>
    </submittedName>
</protein>